<dbReference type="NCBIfam" id="NF047561">
    <property type="entry name" value="orf58_phage_fam"/>
    <property type="match status" value="1"/>
</dbReference>
<feature type="region of interest" description="Disordered" evidence="1">
    <location>
        <begin position="200"/>
        <end position="236"/>
    </location>
</feature>
<evidence type="ECO:0000313" key="3">
    <source>
        <dbReference type="Proteomes" id="UP001289615"/>
    </source>
</evidence>
<gene>
    <name evidence="2" type="ORF">U6C28_04475</name>
</gene>
<accession>A0ABU5NHS6</accession>
<comment type="caution">
    <text evidence="2">The sequence shown here is derived from an EMBL/GenBank/DDBJ whole genome shotgun (WGS) entry which is preliminary data.</text>
</comment>
<sequence>MSNLYMRKTTFLVGGREITDPLTIKFSVPFGDNDKVDTIDIQVYNLKDETINSISINQVAILSAGYVDDNGVIFSGTLKKKETKWEGLDKITTFKCIDCTLDYTQGVVKRTYGRNTPASLILRELARDAGLAIGDIDLPVDFIYRSGKALNGKIKFLVSEIAKDCKAKLHINKGRMYVRNQAKGDKQGLEISKETGLIDEPEEIEEEVKTENKAEKKQGKNEKSDKKSDGKKSASKPIKKKLKGYKIKMLLNHKITTDVIIKLTSRKVSGVFRVSKGEHKGDTSGTEYYTEVEVVPV</sequence>
<feature type="compositionally biased region" description="Basic and acidic residues" evidence="1">
    <location>
        <begin position="207"/>
        <end position="232"/>
    </location>
</feature>
<keyword evidence="3" id="KW-1185">Reference proteome</keyword>
<dbReference type="EMBL" id="JAXUIA010000002">
    <property type="protein sequence ID" value="MEA0975545.1"/>
    <property type="molecule type" value="Genomic_DNA"/>
</dbReference>
<protein>
    <submittedName>
        <fullName evidence="2">Uncharacterized protein</fullName>
    </submittedName>
</protein>
<evidence type="ECO:0000256" key="1">
    <source>
        <dbReference type="SAM" id="MobiDB-lite"/>
    </source>
</evidence>
<organism evidence="2 3">
    <name type="scientific">Lysinibacillus irui</name>
    <dbReference type="NCBI Taxonomy" id="2998077"/>
    <lineage>
        <taxon>Bacteria</taxon>
        <taxon>Bacillati</taxon>
        <taxon>Bacillota</taxon>
        <taxon>Bacilli</taxon>
        <taxon>Bacillales</taxon>
        <taxon>Bacillaceae</taxon>
        <taxon>Lysinibacillus</taxon>
    </lineage>
</organism>
<dbReference type="Proteomes" id="UP001289615">
    <property type="component" value="Unassembled WGS sequence"/>
</dbReference>
<reference evidence="2 3" key="1">
    <citation type="submission" date="2023-12" db="EMBL/GenBank/DDBJ databases">
        <title>Genome comparison identifies genes involved in endophytic behavior of Lysinibacillus irui and provides insights into its role as a plant-growth promoting bacterium.</title>
        <authorList>
            <person name="Hilario S."/>
            <person name="Matos I."/>
            <person name="Goncalves M.F.M."/>
            <person name="Pardo C.A."/>
            <person name="Santos M.J."/>
        </authorList>
    </citation>
    <scope>NUCLEOTIDE SEQUENCE [LARGE SCALE GENOMIC DNA]</scope>
    <source>
        <strain evidence="2 3">B3</strain>
    </source>
</reference>
<evidence type="ECO:0000313" key="2">
    <source>
        <dbReference type="EMBL" id="MEA0975545.1"/>
    </source>
</evidence>
<dbReference type="RefSeq" id="WP_322610744.1">
    <property type="nucleotide sequence ID" value="NZ_JAXLNX010000005.1"/>
</dbReference>
<name>A0ABU5NHS6_9BACI</name>
<proteinExistence type="predicted"/>